<protein>
    <submittedName>
        <fullName evidence="2">Protein often found in Actinomycetes clustered with signal peptidase and/or RNaseHII</fullName>
    </submittedName>
</protein>
<dbReference type="AlphaFoldDB" id="A0A6J4KMC5"/>
<sequence length="61" mass="6914">ERGGPRAVRERAGAPALPRVQGRRRDLHLRGGDRAPLLPLQRRRPQGPHRGRRRLLRGLDG</sequence>
<reference evidence="2" key="1">
    <citation type="submission" date="2020-02" db="EMBL/GenBank/DDBJ databases">
        <authorList>
            <person name="Meier V. D."/>
        </authorList>
    </citation>
    <scope>NUCLEOTIDE SEQUENCE</scope>
    <source>
        <strain evidence="2">AVDCRST_MAG48</strain>
    </source>
</reference>
<accession>A0A6J4KMC5</accession>
<proteinExistence type="predicted"/>
<evidence type="ECO:0000256" key="1">
    <source>
        <dbReference type="SAM" id="MobiDB-lite"/>
    </source>
</evidence>
<name>A0A6J4KMC5_9ACTN</name>
<evidence type="ECO:0000313" key="2">
    <source>
        <dbReference type="EMBL" id="CAA9307244.1"/>
    </source>
</evidence>
<organism evidence="2">
    <name type="scientific">uncultured Friedmanniella sp</name>
    <dbReference type="NCBI Taxonomy" id="335381"/>
    <lineage>
        <taxon>Bacteria</taxon>
        <taxon>Bacillati</taxon>
        <taxon>Actinomycetota</taxon>
        <taxon>Actinomycetes</taxon>
        <taxon>Propionibacteriales</taxon>
        <taxon>Nocardioidaceae</taxon>
        <taxon>Friedmanniella</taxon>
        <taxon>environmental samples</taxon>
    </lineage>
</organism>
<feature type="non-terminal residue" evidence="2">
    <location>
        <position position="61"/>
    </location>
</feature>
<dbReference type="EMBL" id="CADCTS010000259">
    <property type="protein sequence ID" value="CAA9307244.1"/>
    <property type="molecule type" value="Genomic_DNA"/>
</dbReference>
<feature type="compositionally biased region" description="Basic residues" evidence="1">
    <location>
        <begin position="41"/>
        <end position="61"/>
    </location>
</feature>
<feature type="region of interest" description="Disordered" evidence="1">
    <location>
        <begin position="1"/>
        <end position="61"/>
    </location>
</feature>
<feature type="compositionally biased region" description="Basic and acidic residues" evidence="1">
    <location>
        <begin position="1"/>
        <end position="12"/>
    </location>
</feature>
<gene>
    <name evidence="2" type="ORF">AVDCRST_MAG48-1789</name>
</gene>
<feature type="non-terminal residue" evidence="2">
    <location>
        <position position="1"/>
    </location>
</feature>